<dbReference type="OrthoDB" id="5428081at2759"/>
<dbReference type="AlphaFoldDB" id="A0A6A5W2U3"/>
<dbReference type="Proteomes" id="UP000799779">
    <property type="component" value="Unassembled WGS sequence"/>
</dbReference>
<sequence>MVAPQAVRRVVWTGAIAAVTVTGSLYGAGLKSQIEFKGEKKRVIEATLEEKITSLENVRAGLITRKIELERKMDRFTARRLLQKAEEERKTK</sequence>
<dbReference type="EMBL" id="ML977628">
    <property type="protein sequence ID" value="KAF1996153.1"/>
    <property type="molecule type" value="Genomic_DNA"/>
</dbReference>
<evidence type="ECO:0000313" key="1">
    <source>
        <dbReference type="EMBL" id="KAF1996153.1"/>
    </source>
</evidence>
<keyword evidence="2" id="KW-1185">Reference proteome</keyword>
<name>A0A6A5W2U3_9PLEO</name>
<organism evidence="1 2">
    <name type="scientific">Amniculicola lignicola CBS 123094</name>
    <dbReference type="NCBI Taxonomy" id="1392246"/>
    <lineage>
        <taxon>Eukaryota</taxon>
        <taxon>Fungi</taxon>
        <taxon>Dikarya</taxon>
        <taxon>Ascomycota</taxon>
        <taxon>Pezizomycotina</taxon>
        <taxon>Dothideomycetes</taxon>
        <taxon>Pleosporomycetidae</taxon>
        <taxon>Pleosporales</taxon>
        <taxon>Amniculicolaceae</taxon>
        <taxon>Amniculicola</taxon>
    </lineage>
</organism>
<gene>
    <name evidence="1" type="ORF">P154DRAFT_443843</name>
</gene>
<protein>
    <submittedName>
        <fullName evidence="1">Uncharacterized protein</fullName>
    </submittedName>
</protein>
<accession>A0A6A5W2U3</accession>
<proteinExistence type="predicted"/>
<reference evidence="1" key="1">
    <citation type="journal article" date="2020" name="Stud. Mycol.">
        <title>101 Dothideomycetes genomes: a test case for predicting lifestyles and emergence of pathogens.</title>
        <authorList>
            <person name="Haridas S."/>
            <person name="Albert R."/>
            <person name="Binder M."/>
            <person name="Bloem J."/>
            <person name="Labutti K."/>
            <person name="Salamov A."/>
            <person name="Andreopoulos B."/>
            <person name="Baker S."/>
            <person name="Barry K."/>
            <person name="Bills G."/>
            <person name="Bluhm B."/>
            <person name="Cannon C."/>
            <person name="Castanera R."/>
            <person name="Culley D."/>
            <person name="Daum C."/>
            <person name="Ezra D."/>
            <person name="Gonzalez J."/>
            <person name="Henrissat B."/>
            <person name="Kuo A."/>
            <person name="Liang C."/>
            <person name="Lipzen A."/>
            <person name="Lutzoni F."/>
            <person name="Magnuson J."/>
            <person name="Mondo S."/>
            <person name="Nolan M."/>
            <person name="Ohm R."/>
            <person name="Pangilinan J."/>
            <person name="Park H.-J."/>
            <person name="Ramirez L."/>
            <person name="Alfaro M."/>
            <person name="Sun H."/>
            <person name="Tritt A."/>
            <person name="Yoshinaga Y."/>
            <person name="Zwiers L.-H."/>
            <person name="Turgeon B."/>
            <person name="Goodwin S."/>
            <person name="Spatafora J."/>
            <person name="Crous P."/>
            <person name="Grigoriev I."/>
        </authorList>
    </citation>
    <scope>NUCLEOTIDE SEQUENCE</scope>
    <source>
        <strain evidence="1">CBS 123094</strain>
    </source>
</reference>
<evidence type="ECO:0000313" key="2">
    <source>
        <dbReference type="Proteomes" id="UP000799779"/>
    </source>
</evidence>